<dbReference type="SUPFAM" id="SSF49899">
    <property type="entry name" value="Concanavalin A-like lectins/glucanases"/>
    <property type="match status" value="1"/>
</dbReference>
<dbReference type="InterPro" id="IPR013320">
    <property type="entry name" value="ConA-like_dom_sf"/>
</dbReference>
<dbReference type="AlphaFoldDB" id="A0A0F9KTD3"/>
<gene>
    <name evidence="1" type="ORF">LCGC14_1293790</name>
</gene>
<evidence type="ECO:0000313" key="1">
    <source>
        <dbReference type="EMBL" id="KKM84973.1"/>
    </source>
</evidence>
<protein>
    <submittedName>
        <fullName evidence="1">Uncharacterized protein</fullName>
    </submittedName>
</protein>
<name>A0A0F9KTD3_9ZZZZ</name>
<dbReference type="EMBL" id="LAZR01007484">
    <property type="protein sequence ID" value="KKM84973.1"/>
    <property type="molecule type" value="Genomic_DNA"/>
</dbReference>
<sequence length="377" mass="41991">MLSDLGWLKKVKIWDGTREVEVTPENELAVRPPCKRLFDQHFNGSSLNTLHWINNNLGSGSVAIAESFCNMTVTTVNGDSVEIYSLQSFVQIFSQLNSFKCGIVLEEEDLANNTRIWGMRNPTTNDGWYFRLQNGILQACTEHDGVVTAVSIDSYKPTDGYVHRYDAIYRNYKVVFYVDQVEVHTTLATTDHLYDNESLKLYFRNYNTGITTASVSLKLEGIALFDNTSSITEIAGIDDDGLIKKVAVTTTGRLKIDTAPPDAPDETTPVVRTEYSSVSSSDDDVYIVPDGETVLIQRFVGGAETDSTAGNVVELWYDPLGTGIGMEIIDMIFCSGSGDQHDLREAILGDGTKAIRMRRRRFSGGSKEIFGRWEGYF</sequence>
<proteinExistence type="predicted"/>
<accession>A0A0F9KTD3</accession>
<comment type="caution">
    <text evidence="1">The sequence shown here is derived from an EMBL/GenBank/DDBJ whole genome shotgun (WGS) entry which is preliminary data.</text>
</comment>
<organism evidence="1">
    <name type="scientific">marine sediment metagenome</name>
    <dbReference type="NCBI Taxonomy" id="412755"/>
    <lineage>
        <taxon>unclassified sequences</taxon>
        <taxon>metagenomes</taxon>
        <taxon>ecological metagenomes</taxon>
    </lineage>
</organism>
<reference evidence="1" key="1">
    <citation type="journal article" date="2015" name="Nature">
        <title>Complex archaea that bridge the gap between prokaryotes and eukaryotes.</title>
        <authorList>
            <person name="Spang A."/>
            <person name="Saw J.H."/>
            <person name="Jorgensen S.L."/>
            <person name="Zaremba-Niedzwiedzka K."/>
            <person name="Martijn J."/>
            <person name="Lind A.E."/>
            <person name="van Eijk R."/>
            <person name="Schleper C."/>
            <person name="Guy L."/>
            <person name="Ettema T.J."/>
        </authorList>
    </citation>
    <scope>NUCLEOTIDE SEQUENCE</scope>
</reference>